<evidence type="ECO:0000313" key="1">
    <source>
        <dbReference type="EMBL" id="SQH76293.1"/>
    </source>
</evidence>
<dbReference type="KEGG" id="sbk:SHEWBE_2330"/>
<accession>A0A330M4C2</accession>
<name>A0A330M4C2_9GAMM</name>
<sequence length="58" mass="6546">MFAILLLILMVSLIIFSLGLGPALQATIQVIIFEAIKEYLMPNDYIDSHINNPVTWIN</sequence>
<reference evidence="2" key="1">
    <citation type="submission" date="2018-06" db="EMBL/GenBank/DDBJ databases">
        <authorList>
            <person name="Cea G.-C."/>
            <person name="William W."/>
        </authorList>
    </citation>
    <scope>NUCLEOTIDE SEQUENCE [LARGE SCALE GENOMIC DNA]</scope>
    <source>
        <strain evidence="2">DB21MT-2</strain>
    </source>
</reference>
<dbReference type="EMBL" id="LS483452">
    <property type="protein sequence ID" value="SQH76293.1"/>
    <property type="molecule type" value="Genomic_DNA"/>
</dbReference>
<gene>
    <name evidence="1" type="ORF">SHEWBE_2330</name>
</gene>
<dbReference type="Proteomes" id="UP000250123">
    <property type="component" value="Chromosome SHEWBE"/>
</dbReference>
<proteinExistence type="predicted"/>
<protein>
    <submittedName>
        <fullName evidence="1">Uncharacterized protein</fullName>
    </submittedName>
</protein>
<dbReference type="AlphaFoldDB" id="A0A330M4C2"/>
<evidence type="ECO:0000313" key="2">
    <source>
        <dbReference type="Proteomes" id="UP000250123"/>
    </source>
</evidence>
<organism evidence="1 2">
    <name type="scientific">Shewanella benthica</name>
    <dbReference type="NCBI Taxonomy" id="43661"/>
    <lineage>
        <taxon>Bacteria</taxon>
        <taxon>Pseudomonadati</taxon>
        <taxon>Pseudomonadota</taxon>
        <taxon>Gammaproteobacteria</taxon>
        <taxon>Alteromonadales</taxon>
        <taxon>Shewanellaceae</taxon>
        <taxon>Shewanella</taxon>
    </lineage>
</organism>